<evidence type="ECO:0000313" key="2">
    <source>
        <dbReference type="Proteomes" id="UP000190951"/>
    </source>
</evidence>
<sequence length="471" mass="51364">MQNNSNIRNFIRESDNQIDQYSKLLMHMDNNNFKDEYGHTVVNNNVIYYNITKKFGTGSASFNEKNYFTVADSNNDFNLGNDDFTIDFWVCPTSFNGTNSLFAERKNTATFSGMCIYINSNGELEINATSNGTSWDIAQLSVLASNIQLNSWNHIAVCRQGDYIYGFVNGIKGSNRIPIHSAIFSDKSNVSIGEEGNGVTSLNGYLDEYRISKGIARWTNDFIPPSYPYDTATSISLDKTSLDVNVGETNTLNALIVPNDITNKAVIWVSSDPSIATVDKDGKVTAIKKGTATITATTQDGSNLSASCTVNVKDSTTISLNKSTDSINIGGIDNLVATVDSSDVGVTWTSSDNSIVTVDKDGKITGVKAGQATITATTADGKTVACVVTVNSSDKAVLSITMTNGQTKQYNVNMDIVNNFISWYKAKMAGGSEDPYFQFDVTESSNPDIISTEYVVFNQICTFRVDDYKNK</sequence>
<reference evidence="1 2" key="1">
    <citation type="submission" date="2022-04" db="EMBL/GenBank/DDBJ databases">
        <title>Genome sequence of C. roseum typestrain.</title>
        <authorList>
            <person name="Poehlein A."/>
            <person name="Schoch T."/>
            <person name="Duerre P."/>
            <person name="Daniel R."/>
        </authorList>
    </citation>
    <scope>NUCLEOTIDE SEQUENCE [LARGE SCALE GENOMIC DNA]</scope>
    <source>
        <strain evidence="1 2">DSM 7320</strain>
    </source>
</reference>
<dbReference type="InterPro" id="IPR013320">
    <property type="entry name" value="ConA-like_dom_sf"/>
</dbReference>
<accession>A0A1S8L4B9</accession>
<dbReference type="AlphaFoldDB" id="A0A1S8L4B9"/>
<dbReference type="STRING" id="84029.CROST_23940"/>
<dbReference type="SMART" id="SM00635">
    <property type="entry name" value="BID_2"/>
    <property type="match status" value="2"/>
</dbReference>
<dbReference type="Pfam" id="PF13385">
    <property type="entry name" value="Laminin_G_3"/>
    <property type="match status" value="1"/>
</dbReference>
<dbReference type="Proteomes" id="UP000190951">
    <property type="component" value="Chromosome"/>
</dbReference>
<protein>
    <submittedName>
        <fullName evidence="1">Uncharacterized protein</fullName>
    </submittedName>
</protein>
<dbReference type="InterPro" id="IPR008964">
    <property type="entry name" value="Invasin/intimin_cell_adhesion"/>
</dbReference>
<dbReference type="Gene3D" id="2.60.40.1080">
    <property type="match status" value="2"/>
</dbReference>
<dbReference type="PROSITE" id="PS50835">
    <property type="entry name" value="IG_LIKE"/>
    <property type="match status" value="1"/>
</dbReference>
<dbReference type="KEGG" id="crw:CROST_025910"/>
<keyword evidence="2" id="KW-1185">Reference proteome</keyword>
<dbReference type="SUPFAM" id="SSF49899">
    <property type="entry name" value="Concanavalin A-like lectins/glucanases"/>
    <property type="match status" value="1"/>
</dbReference>
<dbReference type="InterPro" id="IPR007110">
    <property type="entry name" value="Ig-like_dom"/>
</dbReference>
<organism evidence="1 2">
    <name type="scientific">Clostridium felsineum</name>
    <dbReference type="NCBI Taxonomy" id="36839"/>
    <lineage>
        <taxon>Bacteria</taxon>
        <taxon>Bacillati</taxon>
        <taxon>Bacillota</taxon>
        <taxon>Clostridia</taxon>
        <taxon>Eubacteriales</taxon>
        <taxon>Clostridiaceae</taxon>
        <taxon>Clostridium</taxon>
    </lineage>
</organism>
<gene>
    <name evidence="1" type="ORF">CROST_025910</name>
</gene>
<proteinExistence type="predicted"/>
<dbReference type="RefSeq" id="WP_077833668.1">
    <property type="nucleotide sequence ID" value="NZ_CP096983.1"/>
</dbReference>
<dbReference type="Gene3D" id="2.60.120.200">
    <property type="match status" value="1"/>
</dbReference>
<name>A0A1S8L4B9_9CLOT</name>
<evidence type="ECO:0000313" key="1">
    <source>
        <dbReference type="EMBL" id="URZ11874.1"/>
    </source>
</evidence>
<dbReference type="EMBL" id="CP096983">
    <property type="protein sequence ID" value="URZ11874.1"/>
    <property type="molecule type" value="Genomic_DNA"/>
</dbReference>
<dbReference type="Pfam" id="PF02368">
    <property type="entry name" value="Big_2"/>
    <property type="match status" value="2"/>
</dbReference>
<dbReference type="InterPro" id="IPR003343">
    <property type="entry name" value="Big_2"/>
</dbReference>
<dbReference type="SUPFAM" id="SSF49373">
    <property type="entry name" value="Invasin/intimin cell-adhesion fragments"/>
    <property type="match status" value="2"/>
</dbReference>